<proteinExistence type="predicted"/>
<evidence type="ECO:0000313" key="2">
    <source>
        <dbReference type="Proteomes" id="UP000615446"/>
    </source>
</evidence>
<name>A0A8H3LZY6_9GLOM</name>
<organism evidence="1 2">
    <name type="scientific">Rhizophagus clarus</name>
    <dbReference type="NCBI Taxonomy" id="94130"/>
    <lineage>
        <taxon>Eukaryota</taxon>
        <taxon>Fungi</taxon>
        <taxon>Fungi incertae sedis</taxon>
        <taxon>Mucoromycota</taxon>
        <taxon>Glomeromycotina</taxon>
        <taxon>Glomeromycetes</taxon>
        <taxon>Glomerales</taxon>
        <taxon>Glomeraceae</taxon>
        <taxon>Rhizophagus</taxon>
    </lineage>
</organism>
<reference evidence="1" key="1">
    <citation type="submission" date="2019-10" db="EMBL/GenBank/DDBJ databases">
        <title>Conservation and host-specific expression of non-tandemly repeated heterogenous ribosome RNA gene in arbuscular mycorrhizal fungi.</title>
        <authorList>
            <person name="Maeda T."/>
            <person name="Kobayashi Y."/>
            <person name="Nakagawa T."/>
            <person name="Ezawa T."/>
            <person name="Yamaguchi K."/>
            <person name="Bino T."/>
            <person name="Nishimoto Y."/>
            <person name="Shigenobu S."/>
            <person name="Kawaguchi M."/>
        </authorList>
    </citation>
    <scope>NUCLEOTIDE SEQUENCE</scope>
    <source>
        <strain evidence="1">HR1</strain>
    </source>
</reference>
<gene>
    <name evidence="1" type="ORF">RCL2_002094000</name>
</gene>
<comment type="caution">
    <text evidence="1">The sequence shown here is derived from an EMBL/GenBank/DDBJ whole genome shotgun (WGS) entry which is preliminary data.</text>
</comment>
<accession>A0A8H3LZY6</accession>
<protein>
    <submittedName>
        <fullName evidence="1">Uncharacterized protein</fullName>
    </submittedName>
</protein>
<dbReference type="AlphaFoldDB" id="A0A8H3LZY6"/>
<dbReference type="EMBL" id="BLAL01000229">
    <property type="protein sequence ID" value="GES94198.1"/>
    <property type="molecule type" value="Genomic_DNA"/>
</dbReference>
<dbReference type="Proteomes" id="UP000615446">
    <property type="component" value="Unassembled WGS sequence"/>
</dbReference>
<sequence>MICEHACKCNESDDESWRGTLQQYMRMQYDSKFTKVLKLRKGWKVLSFFGSEEVMMKTVLDESASGKTPKNMDLLLNGDETSPEPRKFLDFGDIGEQKLKENNILTDKVVSLIKDWWSEKEKNNSNNNLSYKEMIDLHTQNKNLWLKTTFNINLPIKTKF</sequence>
<evidence type="ECO:0000313" key="1">
    <source>
        <dbReference type="EMBL" id="GES94198.1"/>
    </source>
</evidence>